<evidence type="ECO:0000313" key="1">
    <source>
        <dbReference type="EMBL" id="MED6268360.1"/>
    </source>
</evidence>
<protein>
    <submittedName>
        <fullName evidence="1">Uncharacterized protein</fullName>
    </submittedName>
</protein>
<proteinExistence type="predicted"/>
<reference evidence="1 2" key="1">
    <citation type="submission" date="2021-06" db="EMBL/GenBank/DDBJ databases">
        <authorList>
            <person name="Palmer J.M."/>
        </authorList>
    </citation>
    <scope>NUCLEOTIDE SEQUENCE [LARGE SCALE GENOMIC DNA]</scope>
    <source>
        <strain evidence="1 2">CL_MEX2019</strain>
        <tissue evidence="1">Muscle</tissue>
    </source>
</reference>
<dbReference type="Proteomes" id="UP001352852">
    <property type="component" value="Unassembled WGS sequence"/>
</dbReference>
<organism evidence="1 2">
    <name type="scientific">Characodon lateralis</name>
    <dbReference type="NCBI Taxonomy" id="208331"/>
    <lineage>
        <taxon>Eukaryota</taxon>
        <taxon>Metazoa</taxon>
        <taxon>Chordata</taxon>
        <taxon>Craniata</taxon>
        <taxon>Vertebrata</taxon>
        <taxon>Euteleostomi</taxon>
        <taxon>Actinopterygii</taxon>
        <taxon>Neopterygii</taxon>
        <taxon>Teleostei</taxon>
        <taxon>Neoteleostei</taxon>
        <taxon>Acanthomorphata</taxon>
        <taxon>Ovalentaria</taxon>
        <taxon>Atherinomorphae</taxon>
        <taxon>Cyprinodontiformes</taxon>
        <taxon>Goodeidae</taxon>
        <taxon>Characodon</taxon>
    </lineage>
</organism>
<keyword evidence="2" id="KW-1185">Reference proteome</keyword>
<accession>A0ABU7D315</accession>
<comment type="caution">
    <text evidence="1">The sequence shown here is derived from an EMBL/GenBank/DDBJ whole genome shotgun (WGS) entry which is preliminary data.</text>
</comment>
<gene>
    <name evidence="1" type="ORF">CHARACLAT_021564</name>
</gene>
<evidence type="ECO:0000313" key="2">
    <source>
        <dbReference type="Proteomes" id="UP001352852"/>
    </source>
</evidence>
<sequence length="112" mass="12441">MNQCFCVTLPWQMATHTDPGCGSGGLFFLLKRSFPFGCHYMHAYYEGLLQSKQHNASHCSLFLHARPEVNSASQILDAGELQAVQATRDSILDVLQEDPSEALHAGRSAYRL</sequence>
<name>A0ABU7D315_9TELE</name>
<dbReference type="EMBL" id="JAHUTJ010010312">
    <property type="protein sequence ID" value="MED6268360.1"/>
    <property type="molecule type" value="Genomic_DNA"/>
</dbReference>